<gene>
    <name evidence="1" type="ORF">AVDCRST_MAG88-4291</name>
</gene>
<dbReference type="AlphaFoldDB" id="A0A6J4VSW5"/>
<sequence>MVRLSRGATSTYRQGYGDRAPTALQWDVMVMSRDELDMRARCAGDEYLLVSPRRAREVGSWAGVRR</sequence>
<evidence type="ECO:0000313" key="1">
    <source>
        <dbReference type="EMBL" id="CAA9587918.1"/>
    </source>
</evidence>
<dbReference type="EMBL" id="CADCWM010001074">
    <property type="protein sequence ID" value="CAA9587918.1"/>
    <property type="molecule type" value="Genomic_DNA"/>
</dbReference>
<name>A0A6J4VSW5_9BACT</name>
<protein>
    <submittedName>
        <fullName evidence="1">Uncharacterized protein</fullName>
    </submittedName>
</protein>
<accession>A0A6J4VSW5</accession>
<proteinExistence type="predicted"/>
<organism evidence="1">
    <name type="scientific">uncultured Thermomicrobiales bacterium</name>
    <dbReference type="NCBI Taxonomy" id="1645740"/>
    <lineage>
        <taxon>Bacteria</taxon>
        <taxon>Pseudomonadati</taxon>
        <taxon>Thermomicrobiota</taxon>
        <taxon>Thermomicrobia</taxon>
        <taxon>Thermomicrobiales</taxon>
        <taxon>environmental samples</taxon>
    </lineage>
</organism>
<reference evidence="1" key="1">
    <citation type="submission" date="2020-02" db="EMBL/GenBank/DDBJ databases">
        <authorList>
            <person name="Meier V. D."/>
        </authorList>
    </citation>
    <scope>NUCLEOTIDE SEQUENCE</scope>
    <source>
        <strain evidence="1">AVDCRST_MAG88</strain>
    </source>
</reference>